<evidence type="ECO:0000313" key="2">
    <source>
        <dbReference type="Proteomes" id="UP001150603"/>
    </source>
</evidence>
<proteinExistence type="predicted"/>
<dbReference type="Proteomes" id="UP001150603">
    <property type="component" value="Unassembled WGS sequence"/>
</dbReference>
<name>A0ACC1J788_9FUNG</name>
<protein>
    <submittedName>
        <fullName evidence="1">Uncharacterized protein</fullName>
    </submittedName>
</protein>
<comment type="caution">
    <text evidence="1">The sequence shown here is derived from an EMBL/GenBank/DDBJ whole genome shotgun (WGS) entry which is preliminary data.</text>
</comment>
<evidence type="ECO:0000313" key="1">
    <source>
        <dbReference type="EMBL" id="KAJ1940148.1"/>
    </source>
</evidence>
<reference evidence="1" key="1">
    <citation type="submission" date="2022-07" db="EMBL/GenBank/DDBJ databases">
        <title>Phylogenomic reconstructions and comparative analyses of Kickxellomycotina fungi.</title>
        <authorList>
            <person name="Reynolds N.K."/>
            <person name="Stajich J.E."/>
            <person name="Barry K."/>
            <person name="Grigoriev I.V."/>
            <person name="Crous P."/>
            <person name="Smith M.E."/>
        </authorList>
    </citation>
    <scope>NUCLEOTIDE SEQUENCE</scope>
    <source>
        <strain evidence="1">NRRL 5244</strain>
    </source>
</reference>
<accession>A0ACC1J788</accession>
<dbReference type="EMBL" id="JANBPW010002629">
    <property type="protein sequence ID" value="KAJ1940148.1"/>
    <property type="molecule type" value="Genomic_DNA"/>
</dbReference>
<organism evidence="1 2">
    <name type="scientific">Linderina macrospora</name>
    <dbReference type="NCBI Taxonomy" id="4868"/>
    <lineage>
        <taxon>Eukaryota</taxon>
        <taxon>Fungi</taxon>
        <taxon>Fungi incertae sedis</taxon>
        <taxon>Zoopagomycota</taxon>
        <taxon>Kickxellomycotina</taxon>
        <taxon>Kickxellomycetes</taxon>
        <taxon>Kickxellales</taxon>
        <taxon>Kickxellaceae</taxon>
        <taxon>Linderina</taxon>
    </lineage>
</organism>
<gene>
    <name evidence="1" type="ORF">FBU59_003898</name>
</gene>
<keyword evidence="2" id="KW-1185">Reference proteome</keyword>
<sequence>MNKSLSIFLLLFFAITASASPVPQDTQTANTSSPTVSAETPSPTLGNSVLATPKDSESAHAASESRTFSGHQPDPYVFNTGRVFNIYYISAVCTGLAVFALLVGGGVYRYRMRQAAIARGQIPLGENNVLPARPRPANRQKKRRIVLTEEQFNLIPCEVAHGTGAAPNVSGQFKSDTDGNVKTTVTDGKPGVIDTTDWREPDACAVCIEDIVAGEKLVVLPCHHAFHVDCARPWLLKKSTSCPLCKEDVRVGLGIKITEPTQDEERIDYGGHDGTSSQGGVAVPEPARITR</sequence>